<keyword evidence="3" id="KW-0732">Signal</keyword>
<organism evidence="5 6">
    <name type="scientific">Rhodoplanes elegans</name>
    <dbReference type="NCBI Taxonomy" id="29408"/>
    <lineage>
        <taxon>Bacteria</taxon>
        <taxon>Pseudomonadati</taxon>
        <taxon>Pseudomonadota</taxon>
        <taxon>Alphaproteobacteria</taxon>
        <taxon>Hyphomicrobiales</taxon>
        <taxon>Nitrobacteraceae</taxon>
        <taxon>Rhodoplanes</taxon>
    </lineage>
</organism>
<keyword evidence="2" id="KW-0442">Lipid degradation</keyword>
<dbReference type="GO" id="GO:0016042">
    <property type="term" value="P:lipid catabolic process"/>
    <property type="evidence" value="ECO:0007669"/>
    <property type="project" value="UniProtKB-UniRule"/>
</dbReference>
<feature type="signal peptide" evidence="3">
    <location>
        <begin position="1"/>
        <end position="29"/>
    </location>
</feature>
<feature type="short sequence motif" description="DGA/G" evidence="2">
    <location>
        <begin position="324"/>
        <end position="326"/>
    </location>
</feature>
<dbReference type="Pfam" id="PF01734">
    <property type="entry name" value="Patatin"/>
    <property type="match status" value="1"/>
</dbReference>
<dbReference type="Gene3D" id="3.40.1090.10">
    <property type="entry name" value="Cytosolic phospholipase A2 catalytic domain"/>
    <property type="match status" value="1"/>
</dbReference>
<dbReference type="SUPFAM" id="SSF52151">
    <property type="entry name" value="FabD/lysophospholipase-like"/>
    <property type="match status" value="1"/>
</dbReference>
<protein>
    <recommendedName>
        <fullName evidence="4">PNPLA domain-containing protein</fullName>
    </recommendedName>
</protein>
<dbReference type="GO" id="GO:0016787">
    <property type="term" value="F:hydrolase activity"/>
    <property type="evidence" value="ECO:0007669"/>
    <property type="project" value="UniProtKB-UniRule"/>
</dbReference>
<dbReference type="PROSITE" id="PS51635">
    <property type="entry name" value="PNPLA"/>
    <property type="match status" value="1"/>
</dbReference>
<name>A0A327JWN1_9BRAD</name>
<comment type="caution">
    <text evidence="2">Lacks conserved residue(s) required for the propagation of feature annotation.</text>
</comment>
<feature type="active site" description="Proton acceptor" evidence="2">
    <location>
        <position position="324"/>
    </location>
</feature>
<keyword evidence="1 2" id="KW-0443">Lipid metabolism</keyword>
<evidence type="ECO:0000256" key="1">
    <source>
        <dbReference type="ARBA" id="ARBA00023098"/>
    </source>
</evidence>
<evidence type="ECO:0000313" key="6">
    <source>
        <dbReference type="Proteomes" id="UP000248863"/>
    </source>
</evidence>
<dbReference type="Proteomes" id="UP000248863">
    <property type="component" value="Unassembled WGS sequence"/>
</dbReference>
<feature type="domain" description="PNPLA" evidence="4">
    <location>
        <begin position="150"/>
        <end position="337"/>
    </location>
</feature>
<accession>A0A327JWN1</accession>
<feature type="chain" id="PRO_5016397990" description="PNPLA domain-containing protein" evidence="3">
    <location>
        <begin position="30"/>
        <end position="446"/>
    </location>
</feature>
<evidence type="ECO:0000256" key="2">
    <source>
        <dbReference type="PROSITE-ProRule" id="PRU01161"/>
    </source>
</evidence>
<proteinExistence type="predicted"/>
<keyword evidence="2" id="KW-0378">Hydrolase</keyword>
<feature type="short sequence motif" description="GXSXG" evidence="2">
    <location>
        <begin position="183"/>
        <end position="187"/>
    </location>
</feature>
<dbReference type="AlphaFoldDB" id="A0A327JWN1"/>
<dbReference type="EMBL" id="NPEU01000593">
    <property type="protein sequence ID" value="RAI30617.1"/>
    <property type="molecule type" value="Genomic_DNA"/>
</dbReference>
<feature type="non-terminal residue" evidence="5">
    <location>
        <position position="446"/>
    </location>
</feature>
<sequence length="446" mass="47275">MRSWSPTCRVFRFIPFGVALSLGIGVAVAMPPAPADAAPRQKLVCPMTLVEPGAFADDAEHARYAACLRRAEARKARLAKQKQQAAPAGAAAATATAATAATGKTQPAARDFKAADLALAGIPGVPDARFWGDSEADYLRVLGSAGDDWLALSAGGEDSGFGAGLFTGLTASGRRTDYAVVTGVSSGALLAPFIFLGSARDAEMRDNFMALNAAEVFEDQRTRESLLDTWPLRKFLERHITRELIDAVAAEHKRGRRLIVLTANLDTARPVAWNMGAIAAAGTDESRKLFRDVLVASSAIPGLFPPMMIETEANGRKIQEMHVDGGLASTLYVAPDSMLLAGASRLPMKRVTIVINGKLRPEFAVTDRSLVGVLGRSLSVGVKRGSRTTALLAAAAARRAGIGFEIAYVDQGFDHPSNGMFDPAYMKALFESGLAQGKSATPFRDR</sequence>
<gene>
    <name evidence="5" type="ORF">CH338_27345</name>
</gene>
<evidence type="ECO:0000259" key="4">
    <source>
        <dbReference type="PROSITE" id="PS51635"/>
    </source>
</evidence>
<dbReference type="InterPro" id="IPR016035">
    <property type="entry name" value="Acyl_Trfase/lysoPLipase"/>
</dbReference>
<comment type="caution">
    <text evidence="5">The sequence shown here is derived from an EMBL/GenBank/DDBJ whole genome shotgun (WGS) entry which is preliminary data.</text>
</comment>
<feature type="active site" description="Nucleophile" evidence="2">
    <location>
        <position position="185"/>
    </location>
</feature>
<keyword evidence="6" id="KW-1185">Reference proteome</keyword>
<evidence type="ECO:0000256" key="3">
    <source>
        <dbReference type="SAM" id="SignalP"/>
    </source>
</evidence>
<reference evidence="5 6" key="1">
    <citation type="submission" date="2017-07" db="EMBL/GenBank/DDBJ databases">
        <title>Draft Genome Sequences of Select Purple Nonsulfur Bacteria.</title>
        <authorList>
            <person name="Lasarre B."/>
            <person name="Mckinlay J.B."/>
        </authorList>
    </citation>
    <scope>NUCLEOTIDE SEQUENCE [LARGE SCALE GENOMIC DNA]</scope>
    <source>
        <strain evidence="5 6">DSM 11907</strain>
    </source>
</reference>
<dbReference type="InterPro" id="IPR002641">
    <property type="entry name" value="PNPLA_dom"/>
</dbReference>
<evidence type="ECO:0000313" key="5">
    <source>
        <dbReference type="EMBL" id="RAI30617.1"/>
    </source>
</evidence>